<name>A0A0F9LQS6_9ZZZZ</name>
<gene>
    <name evidence="1" type="ORF">LCGC14_1185100</name>
</gene>
<proteinExistence type="predicted"/>
<comment type="caution">
    <text evidence="1">The sequence shown here is derived from an EMBL/GenBank/DDBJ whole genome shotgun (WGS) entry which is preliminary data.</text>
</comment>
<reference evidence="1" key="1">
    <citation type="journal article" date="2015" name="Nature">
        <title>Complex archaea that bridge the gap between prokaryotes and eukaryotes.</title>
        <authorList>
            <person name="Spang A."/>
            <person name="Saw J.H."/>
            <person name="Jorgensen S.L."/>
            <person name="Zaremba-Niedzwiedzka K."/>
            <person name="Martijn J."/>
            <person name="Lind A.E."/>
            <person name="van Eijk R."/>
            <person name="Schleper C."/>
            <person name="Guy L."/>
            <person name="Ettema T.J."/>
        </authorList>
    </citation>
    <scope>NUCLEOTIDE SEQUENCE</scope>
</reference>
<organism evidence="1">
    <name type="scientific">marine sediment metagenome</name>
    <dbReference type="NCBI Taxonomy" id="412755"/>
    <lineage>
        <taxon>unclassified sequences</taxon>
        <taxon>metagenomes</taxon>
        <taxon>ecological metagenomes</taxon>
    </lineage>
</organism>
<evidence type="ECO:0000313" key="1">
    <source>
        <dbReference type="EMBL" id="KKM95753.1"/>
    </source>
</evidence>
<protein>
    <submittedName>
        <fullName evidence="1">Uncharacterized protein</fullName>
    </submittedName>
</protein>
<dbReference type="EMBL" id="LAZR01005967">
    <property type="protein sequence ID" value="KKM95753.1"/>
    <property type="molecule type" value="Genomic_DNA"/>
</dbReference>
<dbReference type="AlphaFoldDB" id="A0A0F9LQS6"/>
<accession>A0A0F9LQS6</accession>
<sequence>MANLPVSFSLPSAKVNEYVAHYIYVHKNTETKDDPNWVDPGDGSKAPQIPKYTDKAWTREHIIRTVRRQVIRGRTAKYINDITNYNADDIS</sequence>